<dbReference type="Gene3D" id="1.10.600.10">
    <property type="entry name" value="Farnesyl Diphosphate Synthase"/>
    <property type="match status" value="1"/>
</dbReference>
<keyword evidence="2" id="KW-1185">Reference proteome</keyword>
<evidence type="ECO:0000313" key="1">
    <source>
        <dbReference type="EMBL" id="MFC7705092.1"/>
    </source>
</evidence>
<organism evidence="1 2">
    <name type="scientific">Plastorhodobacter daqingensis</name>
    <dbReference type="NCBI Taxonomy" id="1387281"/>
    <lineage>
        <taxon>Bacteria</taxon>
        <taxon>Pseudomonadati</taxon>
        <taxon>Pseudomonadota</taxon>
        <taxon>Alphaproteobacteria</taxon>
        <taxon>Rhodobacterales</taxon>
        <taxon>Paracoccaceae</taxon>
        <taxon>Plastorhodobacter</taxon>
    </lineage>
</organism>
<gene>
    <name evidence="1" type="ORF">ACFQXB_12880</name>
</gene>
<dbReference type="Pfam" id="PF00494">
    <property type="entry name" value="SQS_PSY"/>
    <property type="match status" value="1"/>
</dbReference>
<dbReference type="SUPFAM" id="SSF48576">
    <property type="entry name" value="Terpenoid synthases"/>
    <property type="match status" value="1"/>
</dbReference>
<comment type="caution">
    <text evidence="1">The sequence shown here is derived from an EMBL/GenBank/DDBJ whole genome shotgun (WGS) entry which is preliminary data.</text>
</comment>
<dbReference type="InterPro" id="IPR002060">
    <property type="entry name" value="Squ/phyt_synthse"/>
</dbReference>
<dbReference type="RefSeq" id="WP_377404367.1">
    <property type="nucleotide sequence ID" value="NZ_JBHTFQ010000006.1"/>
</dbReference>
<name>A0ABW2UK39_9RHOB</name>
<dbReference type="InterPro" id="IPR008949">
    <property type="entry name" value="Isoprenoid_synthase_dom_sf"/>
</dbReference>
<sequence>MNRTDTADLAALAQLVERGDPDRFLALMAAPPAARAPLLPLYAFNLEVARAAWASSEPMIAEMRLQFWQDTIEAIGAGTTPRGAEVIGPLAAVIRAHDLPLPLFAALIEARRWDIYRAPFADAAAFEAHLQATAGNLMWLAALALGAPGAAEPVVRDFAQGAGLANWLMAVPALEARGRIPLVDGRPGAVAALARSGLGRIRAARARRADLPRRAAPALLPGWQAGALLAQAARDPRRVADGGLAQSEFARRGSLLLRATTGRW</sequence>
<accession>A0ABW2UK39</accession>
<reference evidence="2" key="1">
    <citation type="journal article" date="2019" name="Int. J. Syst. Evol. Microbiol.">
        <title>The Global Catalogue of Microorganisms (GCM) 10K type strain sequencing project: providing services to taxonomists for standard genome sequencing and annotation.</title>
        <authorList>
            <consortium name="The Broad Institute Genomics Platform"/>
            <consortium name="The Broad Institute Genome Sequencing Center for Infectious Disease"/>
            <person name="Wu L."/>
            <person name="Ma J."/>
        </authorList>
    </citation>
    <scope>NUCLEOTIDE SEQUENCE [LARGE SCALE GENOMIC DNA]</scope>
    <source>
        <strain evidence="2">CGMCC 1.12750</strain>
    </source>
</reference>
<proteinExistence type="predicted"/>
<evidence type="ECO:0000313" key="2">
    <source>
        <dbReference type="Proteomes" id="UP001596516"/>
    </source>
</evidence>
<protein>
    <submittedName>
        <fullName evidence="1">Squalene/phytoene synthase family protein</fullName>
    </submittedName>
</protein>
<dbReference type="Proteomes" id="UP001596516">
    <property type="component" value="Unassembled WGS sequence"/>
</dbReference>
<dbReference type="EMBL" id="JBHTFQ010000006">
    <property type="protein sequence ID" value="MFC7705092.1"/>
    <property type="molecule type" value="Genomic_DNA"/>
</dbReference>